<proteinExistence type="predicted"/>
<evidence type="ECO:0000313" key="1">
    <source>
        <dbReference type="EMBL" id="KGO83267.1"/>
    </source>
</evidence>
<gene>
    <name evidence="1" type="ORF">Q763_04455</name>
</gene>
<dbReference type="eggNOG" id="ENOG502Z8Q2">
    <property type="taxonomic scope" value="Bacteria"/>
</dbReference>
<accession>A0A0A2LSG6</accession>
<dbReference type="EMBL" id="JRLV01000004">
    <property type="protein sequence ID" value="KGO83267.1"/>
    <property type="molecule type" value="Genomic_DNA"/>
</dbReference>
<comment type="caution">
    <text evidence="1">The sequence shown here is derived from an EMBL/GenBank/DDBJ whole genome shotgun (WGS) entry which is preliminary data.</text>
</comment>
<name>A0A0A2LSG6_9FLAO</name>
<dbReference type="STRING" id="1406840.Q763_04455"/>
<sequence length="506" mass="59831">MNALGEIISIMSTDDKSAFIKHLNNKNKRKDTLNTDLFKLLETDDINIKKKLYGTSKNTDAYHALRKRVYDSLISFMANRSFESNTDDEHEIMRLLMVSRVFFEHKLYKEAFKCLAKAESKALATEHFSLLNEIYQTQIQFAHFDPSFNLDKAIAGFSANNKKLRNEEQLNLAYAVMRRELGEIYHKGKITDLQQLITSTMKSFGISLREVLTFKSLYQMLFIANEYASINSNYGLIEPFLERSYRFIITRQELAQKHLYYHIYILYFMANIHFRNRRFTLCSQYLEIMAAEMQKQNKKYYSRFIARYYLLYLLNENYSGNDKTTLAMMTKALAETKKADPTDRNDLIFFAVIYWLQHNNAREARRYMREFIHSDSWYEKRMGMDWAIKRSLVEIVMHTELEDTELALSRLKGFKRRYKKYLKEVNEERVLLYAALVEKYILDKSIAQNNTFKQQLDLLTQHAITESGDVFVLSFIGWLLATVHKKQVYPTILSLINNHFSPFHSA</sequence>
<evidence type="ECO:0000313" key="2">
    <source>
        <dbReference type="Proteomes" id="UP000030129"/>
    </source>
</evidence>
<organism evidence="1 2">
    <name type="scientific">Flavobacterium beibuense F44-8</name>
    <dbReference type="NCBI Taxonomy" id="1406840"/>
    <lineage>
        <taxon>Bacteria</taxon>
        <taxon>Pseudomonadati</taxon>
        <taxon>Bacteroidota</taxon>
        <taxon>Flavobacteriia</taxon>
        <taxon>Flavobacteriales</taxon>
        <taxon>Flavobacteriaceae</taxon>
        <taxon>Flavobacterium</taxon>
    </lineage>
</organism>
<keyword evidence="2" id="KW-1185">Reference proteome</keyword>
<dbReference type="AlphaFoldDB" id="A0A0A2LSG6"/>
<protein>
    <submittedName>
        <fullName evidence="1">Uncharacterized protein</fullName>
    </submittedName>
</protein>
<reference evidence="1 2" key="1">
    <citation type="submission" date="2013-09" db="EMBL/GenBank/DDBJ databases">
        <authorList>
            <person name="Zeng Z."/>
            <person name="Chen C."/>
        </authorList>
    </citation>
    <scope>NUCLEOTIDE SEQUENCE [LARGE SCALE GENOMIC DNA]</scope>
    <source>
        <strain evidence="1 2">F44-8</strain>
    </source>
</reference>
<dbReference type="RefSeq" id="WP_035131606.1">
    <property type="nucleotide sequence ID" value="NZ_JRLV01000004.1"/>
</dbReference>
<dbReference type="Proteomes" id="UP000030129">
    <property type="component" value="Unassembled WGS sequence"/>
</dbReference>